<dbReference type="HAMAP" id="MF_00337">
    <property type="entry name" value="Exonuc_7_S"/>
    <property type="match status" value="1"/>
</dbReference>
<comment type="subunit">
    <text evidence="1">Heterooligomer composed of large and small subunits.</text>
</comment>
<dbReference type="NCBIfam" id="TIGR01280">
    <property type="entry name" value="xseB"/>
    <property type="match status" value="1"/>
</dbReference>
<dbReference type="InterPro" id="IPR003761">
    <property type="entry name" value="Exonuc_VII_S"/>
</dbReference>
<dbReference type="NCBIfam" id="NF002139">
    <property type="entry name" value="PRK00977.1-3"/>
    <property type="match status" value="1"/>
</dbReference>
<dbReference type="PANTHER" id="PTHR34137:SF1">
    <property type="entry name" value="EXODEOXYRIBONUCLEASE 7 SMALL SUBUNIT"/>
    <property type="match status" value="1"/>
</dbReference>
<dbReference type="GO" id="GO:0008855">
    <property type="term" value="F:exodeoxyribonuclease VII activity"/>
    <property type="evidence" value="ECO:0007669"/>
    <property type="project" value="UniProtKB-EC"/>
</dbReference>
<dbReference type="PANTHER" id="PTHR34137">
    <property type="entry name" value="EXODEOXYRIBONUCLEASE 7 SMALL SUBUNIT"/>
    <property type="match status" value="1"/>
</dbReference>
<keyword evidence="3" id="KW-1185">Reference proteome</keyword>
<comment type="subcellular location">
    <subcellularLocation>
        <location evidence="1">Cytoplasm</location>
    </subcellularLocation>
</comment>
<dbReference type="EMBL" id="JAGSPA010000001">
    <property type="protein sequence ID" value="MBV7256083.1"/>
    <property type="molecule type" value="Genomic_DNA"/>
</dbReference>
<keyword evidence="1" id="KW-0540">Nuclease</keyword>
<evidence type="ECO:0000313" key="3">
    <source>
        <dbReference type="Proteomes" id="UP000722336"/>
    </source>
</evidence>
<accession>A0ABS6SDA8</accession>
<evidence type="ECO:0000256" key="1">
    <source>
        <dbReference type="HAMAP-Rule" id="MF_00337"/>
    </source>
</evidence>
<name>A0ABS6SDA8_9SPHN</name>
<gene>
    <name evidence="1" type="primary">xseB</name>
    <name evidence="2" type="ORF">KCG44_04710</name>
</gene>
<dbReference type="Proteomes" id="UP000722336">
    <property type="component" value="Unassembled WGS sequence"/>
</dbReference>
<dbReference type="RefSeq" id="WP_218444524.1">
    <property type="nucleotide sequence ID" value="NZ_JAGSPA010000001.1"/>
</dbReference>
<evidence type="ECO:0000313" key="2">
    <source>
        <dbReference type="EMBL" id="MBV7256083.1"/>
    </source>
</evidence>
<dbReference type="Pfam" id="PF02609">
    <property type="entry name" value="Exonuc_VII_S"/>
    <property type="match status" value="1"/>
</dbReference>
<comment type="function">
    <text evidence="1">Bidirectionally degrades single-stranded DNA into large acid-insoluble oligonucleotides, which are then degraded further into small acid-soluble oligonucleotides.</text>
</comment>
<keyword evidence="1" id="KW-0269">Exonuclease</keyword>
<keyword evidence="1" id="KW-0963">Cytoplasm</keyword>
<protein>
    <recommendedName>
        <fullName evidence="1">Exodeoxyribonuclease 7 small subunit</fullName>
        <ecNumber evidence="1">3.1.11.6</ecNumber>
    </recommendedName>
    <alternativeName>
        <fullName evidence="1">Exodeoxyribonuclease VII small subunit</fullName>
        <shortName evidence="1">Exonuclease VII small subunit</shortName>
    </alternativeName>
</protein>
<organism evidence="2 3">
    <name type="scientific">Pacificimonas pallii</name>
    <dbReference type="NCBI Taxonomy" id="2827236"/>
    <lineage>
        <taxon>Bacteria</taxon>
        <taxon>Pseudomonadati</taxon>
        <taxon>Pseudomonadota</taxon>
        <taxon>Alphaproteobacteria</taxon>
        <taxon>Sphingomonadales</taxon>
        <taxon>Sphingosinicellaceae</taxon>
        <taxon>Pacificimonas</taxon>
    </lineage>
</organism>
<reference evidence="2 3" key="1">
    <citation type="submission" date="2021-04" db="EMBL/GenBank/DDBJ databases">
        <authorList>
            <person name="Pira H."/>
            <person name="Risdian C."/>
            <person name="Wink J."/>
        </authorList>
    </citation>
    <scope>NUCLEOTIDE SEQUENCE [LARGE SCALE GENOMIC DNA]</scope>
    <source>
        <strain evidence="2 3">WHA3</strain>
    </source>
</reference>
<dbReference type="EC" id="3.1.11.6" evidence="1"/>
<dbReference type="PIRSF" id="PIRSF006488">
    <property type="entry name" value="Exonuc_VII_S"/>
    <property type="match status" value="1"/>
</dbReference>
<proteinExistence type="inferred from homology"/>
<keyword evidence="1 2" id="KW-0378">Hydrolase</keyword>
<sequence length="84" mass="9101">MTDSDAAPAPDDLDFESALKQLERIVQTLEQGEVPLEKSLELYEQGTKLKAICDDKLESARAKIEKITLDGAGKAAGTQPLDVE</sequence>
<comment type="similarity">
    <text evidence="1">Belongs to the XseB family.</text>
</comment>
<comment type="caution">
    <text evidence="2">The sequence shown here is derived from an EMBL/GenBank/DDBJ whole genome shotgun (WGS) entry which is preliminary data.</text>
</comment>
<comment type="catalytic activity">
    <reaction evidence="1">
        <text>Exonucleolytic cleavage in either 5'- to 3'- or 3'- to 5'-direction to yield nucleoside 5'-phosphates.</text>
        <dbReference type="EC" id="3.1.11.6"/>
    </reaction>
</comment>